<comment type="caution">
    <text evidence="1">The sequence shown here is derived from an EMBL/GenBank/DDBJ whole genome shotgun (WGS) entry which is preliminary data.</text>
</comment>
<organism evidence="1">
    <name type="scientific">marine sediment metagenome</name>
    <dbReference type="NCBI Taxonomy" id="412755"/>
    <lineage>
        <taxon>unclassified sequences</taxon>
        <taxon>metagenomes</taxon>
        <taxon>ecological metagenomes</taxon>
    </lineage>
</organism>
<dbReference type="EMBL" id="LAZR01008149">
    <property type="protein sequence ID" value="KKM80628.1"/>
    <property type="molecule type" value="Genomic_DNA"/>
</dbReference>
<gene>
    <name evidence="1" type="ORF">LCGC14_1337950</name>
</gene>
<protein>
    <submittedName>
        <fullName evidence="1">Uncharacterized protein</fullName>
    </submittedName>
</protein>
<accession>A0A0F9KFA2</accession>
<dbReference type="InterPro" id="IPR042302">
    <property type="entry name" value="E1_FCCH_sf"/>
</dbReference>
<reference evidence="1" key="1">
    <citation type="journal article" date="2015" name="Nature">
        <title>Complex archaea that bridge the gap between prokaryotes and eukaryotes.</title>
        <authorList>
            <person name="Spang A."/>
            <person name="Saw J.H."/>
            <person name="Jorgensen S.L."/>
            <person name="Zaremba-Niedzwiedzka K."/>
            <person name="Martijn J."/>
            <person name="Lind A.E."/>
            <person name="van Eijk R."/>
            <person name="Schleper C."/>
            <person name="Guy L."/>
            <person name="Ettema T.J."/>
        </authorList>
    </citation>
    <scope>NUCLEOTIDE SEQUENCE</scope>
</reference>
<sequence length="335" mass="36454">MSTVLADIANDAGIKIGGYGDQVGGSAQVTTAQLTANDDLISQAINTKYPVIRKQVIKEFAAMKCPFPETQKFADLGDDLKQDDVGISTIVSVGGVVTFTTKEEHELSVSDTRFFADIKGTLVTSLNGTTKTVATVPSTTTFTLTGVIGTTAWDHTEDSGIVSKVPEMGAWTYAFNLPSDFFALVRQTNEFATREQGTRRTYQSKPILNIDGDGFLLLSNSLTNCDADSAYIEYVIDQTTFAMFSPQFDECLAMLLAAELSPLVGRDTEFRQAMLVEYENRTIPKAKRDNQSDSDLTSKFVPDYSGGRSQGGVIPRRKFSDLGTFTDAEGNVRNV</sequence>
<dbReference type="Gene3D" id="2.40.30.180">
    <property type="entry name" value="Ubiquitin-activating enzyme E1, FCCH domain"/>
    <property type="match status" value="1"/>
</dbReference>
<name>A0A0F9KFA2_9ZZZZ</name>
<evidence type="ECO:0000313" key="1">
    <source>
        <dbReference type="EMBL" id="KKM80628.1"/>
    </source>
</evidence>
<dbReference type="AlphaFoldDB" id="A0A0F9KFA2"/>
<proteinExistence type="predicted"/>